<dbReference type="KEGG" id="serq:CWC46_17645"/>
<comment type="cofactor">
    <cofactor evidence="1">
        <name>pantetheine 4'-phosphate</name>
        <dbReference type="ChEBI" id="CHEBI:47942"/>
    </cofactor>
</comment>
<dbReference type="SUPFAM" id="SSF53474">
    <property type="entry name" value="alpha/beta-Hydrolases"/>
    <property type="match status" value="1"/>
</dbReference>
<evidence type="ECO:0000259" key="5">
    <source>
        <dbReference type="PROSITE" id="PS50075"/>
    </source>
</evidence>
<name>A0A2I5TAB9_SERS3</name>
<dbReference type="SUPFAM" id="SSF47336">
    <property type="entry name" value="ACP-like"/>
    <property type="match status" value="1"/>
</dbReference>
<dbReference type="InterPro" id="IPR001242">
    <property type="entry name" value="Condensation_dom"/>
</dbReference>
<dbReference type="CDD" id="cd19531">
    <property type="entry name" value="LCL_NRPS-like"/>
    <property type="match status" value="1"/>
</dbReference>
<dbReference type="RefSeq" id="WP_021015227.1">
    <property type="nucleotide sequence ID" value="NZ_CP025084.1"/>
</dbReference>
<dbReference type="SUPFAM" id="SSF56801">
    <property type="entry name" value="Acetyl-CoA synthetase-like"/>
    <property type="match status" value="1"/>
</dbReference>
<reference evidence="7" key="4">
    <citation type="submission" date="2017-11" db="EMBL/GenBank/DDBJ databases">
        <title>Complete genome sequence of Serratia sp. ATCC 39006.</title>
        <authorList>
            <person name="Hampton H.G."/>
            <person name="Jackson S.A."/>
            <person name="Jauregui R."/>
            <person name="Poulter G.T.M."/>
            <person name="Salmond G.P.C."/>
            <person name="Fineran P.C."/>
        </authorList>
    </citation>
    <scope>NUCLEOTIDE SEQUENCE</scope>
    <source>
        <strain evidence="7">ATCC 39006</strain>
    </source>
</reference>
<dbReference type="Gene3D" id="3.30.559.30">
    <property type="entry name" value="Nonribosomal peptide synthetase, condensation domain"/>
    <property type="match status" value="1"/>
</dbReference>
<dbReference type="GO" id="GO:0031177">
    <property type="term" value="F:phosphopantetheine binding"/>
    <property type="evidence" value="ECO:0007669"/>
    <property type="project" value="InterPro"/>
</dbReference>
<dbReference type="InterPro" id="IPR023213">
    <property type="entry name" value="CAT-like_dom_sf"/>
</dbReference>
<keyword evidence="8" id="KW-1185">Reference proteome</keyword>
<evidence type="ECO:0000313" key="9">
    <source>
        <dbReference type="Proteomes" id="UP000233778"/>
    </source>
</evidence>
<dbReference type="SUPFAM" id="SSF52777">
    <property type="entry name" value="CoA-dependent acyltransferases"/>
    <property type="match status" value="2"/>
</dbReference>
<dbReference type="PANTHER" id="PTHR45527:SF1">
    <property type="entry name" value="FATTY ACID SYNTHASE"/>
    <property type="match status" value="1"/>
</dbReference>
<sequence>MTNKSAAILSLSLDELKKLAQKKKSRPASQGGDGIQRCTDPTRRQFPLTSAQKSFWMLDQYLEDKRAYNNPYAVICRVDHEFNPDRARQALTFLTRKHSILRTTFQVVNGEIMQCVSDNIHFDFVYENIVAMPQDEKQQRIKQQARDEGCRDFDLARGPLSHWRIVKTSHNEYVLMLTFHHIISDGWTVNLFFKEFMEIYFQLENNMTPAVDNFLQFTDYALAESQWQTNGHYDQGLAYWKNRLDGVQGILDIVTDAPRPPKMSSAGSLVSQRLDPATRETLNTLCSHHNVTLFHALLTAWQALLYLYSGQQEIIIGIPFANRNHPTTRELMGLFMNTLPLCANIRPESRLVDMLSQAKGESEQAMRHQDVPFNMIIEHISFGRSPQVNPLFQAMLTYQVFPHFHNNTLFTIEPLKVDYGVSKTDLNLWVEEDNGMLLLTLYYNPVIFRQNTAEQMLEHFQRILRQFIANPEITVAQISLLSEQERHQRQAECQPQPPCAVEPVHRQFAHIASDYPQQPAVRCDNREMSYQATAQLAEQLAQRLLAAGLEPGEAVGLYMKKGVDYVVAIMAILSAGGCYLPLDITLTWERVDYIIADAAVRMVLTDADDIAIDGVACLNMRTAGVDTATRRPLPEPTPDSPAYIIYTSGSTGVPKGVRVNHAQLACYCNSARQVLQQPMGARYGMFSSFTTDLAHTMLFPALTSGGCLEIISDQQLQDPARLMAALTQHPLNCMKITPSHLGALLASDLAGVLLPTSLLVLGGERAPWSLIERLRQLNARCRILNHYGPTECTVGVATWEVMPDTQLPEGNYLPIGKPFPGVHLLILDSQHQLVPDGLPGEIHIGGAHLSAGYIGSQAGKNATAFIPHPLCAGERLYRTGDKGRRLPDGNVEFLGRIDRQVKIRGFRVELTEIEQILHQCPGVTLAAAALQPISANEHRLLVFLVGIAPAQRDAVKDTARARLPHYMHPDRWVWLDSMPLTASGKINYTALTTMTLPIGSSERRPRSETEHQLHHLYASVLDLNEVDIDDSFFQLGGNSINALKLVMQVNQQFGISLSLGQLLEHSSIHQLAQLLEQLGPQQALTSLVELNRGHDDQPTFLMVHPAGGNVLCYYPMVQALGSRYPVYGVQVADFSQAHDYDRDITSLAAFYLQHVGHIARRPKLIIGGWSLGATIALEMGQQIARSTGQAPTLLVFDQPAPQVRVDYADAMSDSDRLAYFASKVALFTGTRFDISGEKLSAMSEDDRTRLFLTEFRRARLVPSTLSFENFRHFLVILWAHINASDSYPGVSYAGPILVAEAQEILTGRIRLPEPGLGWQRLTDRPLTVVPAQGNHITMMNEPHIVELIQRIKQVLA</sequence>
<dbReference type="Pfam" id="PF00975">
    <property type="entry name" value="Thioesterase"/>
    <property type="match status" value="1"/>
</dbReference>
<evidence type="ECO:0000256" key="1">
    <source>
        <dbReference type="ARBA" id="ARBA00001957"/>
    </source>
</evidence>
<dbReference type="PROSITE" id="PS00455">
    <property type="entry name" value="AMP_BINDING"/>
    <property type="match status" value="1"/>
</dbReference>
<dbReference type="NCBIfam" id="TIGR01733">
    <property type="entry name" value="AA-adenyl-dom"/>
    <property type="match status" value="1"/>
</dbReference>
<organism evidence="7 8">
    <name type="scientific">Serratia sp. (strain ATCC 39006)</name>
    <name type="common">Prodigiosinella confusarubida</name>
    <dbReference type="NCBI Taxonomy" id="104623"/>
    <lineage>
        <taxon>Bacteria</taxon>
        <taxon>Pseudomonadati</taxon>
        <taxon>Pseudomonadota</taxon>
        <taxon>Gammaproteobacteria</taxon>
        <taxon>Enterobacterales</taxon>
        <taxon>Pectobacteriaceae</taxon>
        <taxon>Prodigiosinella</taxon>
    </lineage>
</organism>
<keyword evidence="2" id="KW-0596">Phosphopantetheine</keyword>
<dbReference type="InterPro" id="IPR000873">
    <property type="entry name" value="AMP-dep_synth/lig_dom"/>
</dbReference>
<dbReference type="InterPro" id="IPR029058">
    <property type="entry name" value="AB_hydrolase_fold"/>
</dbReference>
<keyword evidence="3" id="KW-0597">Phosphoprotein</keyword>
<dbReference type="GO" id="GO:0043041">
    <property type="term" value="P:amino acid activation for nonribosomal peptide biosynthetic process"/>
    <property type="evidence" value="ECO:0007669"/>
    <property type="project" value="TreeGrafter"/>
</dbReference>
<dbReference type="Proteomes" id="UP000233778">
    <property type="component" value="Chromosome"/>
</dbReference>
<dbReference type="SMART" id="SM00823">
    <property type="entry name" value="PKS_PP"/>
    <property type="match status" value="1"/>
</dbReference>
<dbReference type="Pfam" id="PF00668">
    <property type="entry name" value="Condensation"/>
    <property type="match status" value="1"/>
</dbReference>
<dbReference type="Gene3D" id="1.10.1200.10">
    <property type="entry name" value="ACP-like"/>
    <property type="match status" value="1"/>
</dbReference>
<evidence type="ECO:0000313" key="8">
    <source>
        <dbReference type="Proteomes" id="UP000017700"/>
    </source>
</evidence>
<reference evidence="6 9" key="3">
    <citation type="submission" date="2017-11" db="EMBL/GenBank/DDBJ databases">
        <title>Complete genome sequence of Serratia sp. ATCC 39006 LacA.</title>
        <authorList>
            <person name="Hampton H.G."/>
            <person name="Jackson S.A."/>
            <person name="Jauregui R."/>
            <person name="Poulter G.T.M."/>
            <person name="Salmond G.P.C."/>
            <person name="Fineran P.C."/>
        </authorList>
    </citation>
    <scope>NUCLEOTIDE SEQUENCE [LARGE SCALE GENOMIC DNA]</scope>
    <source>
        <strain evidence="6 9">ATCC 39006</strain>
    </source>
</reference>
<dbReference type="Gene3D" id="3.40.50.980">
    <property type="match status" value="2"/>
</dbReference>
<dbReference type="InterPro" id="IPR009081">
    <property type="entry name" value="PP-bd_ACP"/>
</dbReference>
<dbReference type="GO" id="GO:0044550">
    <property type="term" value="P:secondary metabolite biosynthetic process"/>
    <property type="evidence" value="ECO:0007669"/>
    <property type="project" value="TreeGrafter"/>
</dbReference>
<evidence type="ECO:0000256" key="3">
    <source>
        <dbReference type="ARBA" id="ARBA00022553"/>
    </source>
</evidence>
<dbReference type="Proteomes" id="UP000017700">
    <property type="component" value="Chromosome"/>
</dbReference>
<reference evidence="7" key="2">
    <citation type="submission" date="2013-09" db="EMBL/GenBank/DDBJ databases">
        <authorList>
            <person name="Wang G."/>
            <person name="Yang Y."/>
            <person name="Su Y."/>
        </authorList>
    </citation>
    <scope>NUCLEOTIDE SEQUENCE</scope>
    <source>
        <strain evidence="7">ATCC 39006</strain>
    </source>
</reference>
<evidence type="ECO:0000313" key="7">
    <source>
        <dbReference type="EMBL" id="AUH05794.1"/>
    </source>
</evidence>
<dbReference type="InterPro" id="IPR020845">
    <property type="entry name" value="AMP-binding_CS"/>
</dbReference>
<reference evidence="7 8" key="1">
    <citation type="journal article" date="2013" name="Genome Announc.">
        <title>Draft genome sequence of Serratia sp. strain ATCC 39006, a model bacterium for analysis of the biosynthesis and regulation of prodigiosin, a carbapenem, and gas vesicles.</title>
        <authorList>
            <person name="Fineran P.C."/>
            <person name="Iglesias Cans M.C."/>
            <person name="Ramsay J.P."/>
            <person name="Wilf N.M."/>
            <person name="Cossyleon D."/>
            <person name="McNeil M.B."/>
            <person name="Williamson N.R."/>
            <person name="Monson R.E."/>
            <person name="Becher S.A."/>
            <person name="Stanton J.A."/>
            <person name="Brugger K."/>
            <person name="Brown S.D."/>
            <person name="Salmond G.P."/>
        </authorList>
    </citation>
    <scope>NUCLEOTIDE SEQUENCE [LARGE SCALE GENOMIC DNA]</scope>
    <source>
        <strain evidence="7">ATCC 39006</strain>
        <strain evidence="8">ATCC 39006 / SC 11482</strain>
    </source>
</reference>
<dbReference type="EMBL" id="CP025084">
    <property type="protein sequence ID" value="AUH05794.1"/>
    <property type="molecule type" value="Genomic_DNA"/>
</dbReference>
<dbReference type="GO" id="GO:0003824">
    <property type="term" value="F:catalytic activity"/>
    <property type="evidence" value="ECO:0007669"/>
    <property type="project" value="InterPro"/>
</dbReference>
<dbReference type="InterPro" id="IPR006162">
    <property type="entry name" value="Ppantetheine_attach_site"/>
</dbReference>
<dbReference type="PROSITE" id="PS00012">
    <property type="entry name" value="PHOSPHOPANTETHEINE"/>
    <property type="match status" value="1"/>
</dbReference>
<gene>
    <name evidence="6" type="ORF">CWC46_17645</name>
    <name evidence="7" type="ORF">Ser39006_017645</name>
</gene>
<dbReference type="FunFam" id="1.10.1200.10:FF:000005">
    <property type="entry name" value="Nonribosomal peptide synthetase 1"/>
    <property type="match status" value="1"/>
</dbReference>
<dbReference type="Pfam" id="PF13193">
    <property type="entry name" value="AMP-binding_C"/>
    <property type="match status" value="1"/>
</dbReference>
<evidence type="ECO:0000313" key="6">
    <source>
        <dbReference type="EMBL" id="AUH01472.1"/>
    </source>
</evidence>
<dbReference type="OrthoDB" id="9757559at2"/>
<dbReference type="Pfam" id="PF00550">
    <property type="entry name" value="PP-binding"/>
    <property type="match status" value="1"/>
</dbReference>
<dbReference type="GO" id="GO:0005737">
    <property type="term" value="C:cytoplasm"/>
    <property type="evidence" value="ECO:0007669"/>
    <property type="project" value="TreeGrafter"/>
</dbReference>
<dbReference type="InterPro" id="IPR045851">
    <property type="entry name" value="AMP-bd_C_sf"/>
</dbReference>
<evidence type="ECO:0000256" key="4">
    <source>
        <dbReference type="SAM" id="MobiDB-lite"/>
    </source>
</evidence>
<dbReference type="SMART" id="SM01294">
    <property type="entry name" value="PKS_PP_betabranch"/>
    <property type="match status" value="1"/>
</dbReference>
<dbReference type="InterPro" id="IPR010071">
    <property type="entry name" value="AA_adenyl_dom"/>
</dbReference>
<dbReference type="Gene3D" id="3.30.300.30">
    <property type="match status" value="1"/>
</dbReference>
<dbReference type="InterPro" id="IPR020806">
    <property type="entry name" value="PKS_PP-bd"/>
</dbReference>
<dbReference type="Gene3D" id="3.30.559.10">
    <property type="entry name" value="Chloramphenicol acetyltransferase-like domain"/>
    <property type="match status" value="1"/>
</dbReference>
<feature type="domain" description="Carrier" evidence="5">
    <location>
        <begin position="1004"/>
        <end position="1079"/>
    </location>
</feature>
<evidence type="ECO:0000256" key="2">
    <source>
        <dbReference type="ARBA" id="ARBA00022450"/>
    </source>
</evidence>
<proteinExistence type="predicted"/>
<dbReference type="STRING" id="104623.Ser39006_01961"/>
<dbReference type="InterPro" id="IPR025110">
    <property type="entry name" value="AMP-bd_C"/>
</dbReference>
<dbReference type="Gene3D" id="2.30.38.10">
    <property type="entry name" value="Luciferase, Domain 3"/>
    <property type="match status" value="1"/>
</dbReference>
<dbReference type="CDD" id="cd05930">
    <property type="entry name" value="A_NRPS"/>
    <property type="match status" value="1"/>
</dbReference>
<dbReference type="PANTHER" id="PTHR45527">
    <property type="entry name" value="NONRIBOSOMAL PEPTIDE SYNTHETASE"/>
    <property type="match status" value="1"/>
</dbReference>
<dbReference type="InterPro" id="IPR001031">
    <property type="entry name" value="Thioesterase"/>
</dbReference>
<dbReference type="Pfam" id="PF00501">
    <property type="entry name" value="AMP-binding"/>
    <property type="match status" value="1"/>
</dbReference>
<dbReference type="Gene3D" id="3.40.50.1820">
    <property type="entry name" value="alpha/beta hydrolase"/>
    <property type="match status" value="1"/>
</dbReference>
<protein>
    <submittedName>
        <fullName evidence="7">Non-ribosomal peptide synthetase</fullName>
    </submittedName>
</protein>
<dbReference type="KEGG" id="sera:Ser39006_017645"/>
<accession>A0A2I5TAB9</accession>
<feature type="region of interest" description="Disordered" evidence="4">
    <location>
        <begin position="22"/>
        <end position="43"/>
    </location>
</feature>
<dbReference type="EMBL" id="CP025085">
    <property type="protein sequence ID" value="AUH01472.1"/>
    <property type="molecule type" value="Genomic_DNA"/>
</dbReference>
<dbReference type="PROSITE" id="PS50075">
    <property type="entry name" value="CARRIER"/>
    <property type="match status" value="1"/>
</dbReference>
<dbReference type="InterPro" id="IPR036736">
    <property type="entry name" value="ACP-like_sf"/>
</dbReference>